<reference evidence="2" key="1">
    <citation type="submission" date="2022-11" db="UniProtKB">
        <authorList>
            <consortium name="WormBaseParasite"/>
        </authorList>
    </citation>
    <scope>IDENTIFICATION</scope>
</reference>
<proteinExistence type="predicted"/>
<dbReference type="WBParaSite" id="ACRNAN_scaffold3682.g30103.t1">
    <property type="protein sequence ID" value="ACRNAN_scaffold3682.g30103.t1"/>
    <property type="gene ID" value="ACRNAN_scaffold3682.g30103"/>
</dbReference>
<protein>
    <submittedName>
        <fullName evidence="2">Uncharacterized protein</fullName>
    </submittedName>
</protein>
<evidence type="ECO:0000313" key="1">
    <source>
        <dbReference type="Proteomes" id="UP000887540"/>
    </source>
</evidence>
<sequence>MIIIIWQEMILVKIEMGKMFVPSEITIGDMAAETTTEAIIITIGDTIIIGDIMAKNFCEKPSCLHS</sequence>
<evidence type="ECO:0000313" key="2">
    <source>
        <dbReference type="WBParaSite" id="ACRNAN_scaffold3682.g30103.t1"/>
    </source>
</evidence>
<dbReference type="AlphaFoldDB" id="A0A914DTY5"/>
<name>A0A914DTY5_9BILA</name>
<dbReference type="Proteomes" id="UP000887540">
    <property type="component" value="Unplaced"/>
</dbReference>
<keyword evidence="1" id="KW-1185">Reference proteome</keyword>
<organism evidence="1 2">
    <name type="scientific">Acrobeloides nanus</name>
    <dbReference type="NCBI Taxonomy" id="290746"/>
    <lineage>
        <taxon>Eukaryota</taxon>
        <taxon>Metazoa</taxon>
        <taxon>Ecdysozoa</taxon>
        <taxon>Nematoda</taxon>
        <taxon>Chromadorea</taxon>
        <taxon>Rhabditida</taxon>
        <taxon>Tylenchina</taxon>
        <taxon>Cephalobomorpha</taxon>
        <taxon>Cephaloboidea</taxon>
        <taxon>Cephalobidae</taxon>
        <taxon>Acrobeloides</taxon>
    </lineage>
</organism>
<accession>A0A914DTY5</accession>